<evidence type="ECO:0000313" key="8">
    <source>
        <dbReference type="EnsemblMetazoa" id="XP_050497201.1"/>
    </source>
</evidence>
<feature type="disulfide bond" evidence="5">
    <location>
        <begin position="177"/>
        <end position="186"/>
    </location>
</feature>
<dbReference type="InterPro" id="IPR018097">
    <property type="entry name" value="EGF_Ca-bd_CS"/>
</dbReference>
<dbReference type="SMART" id="SM00179">
    <property type="entry name" value="EGF_CA"/>
    <property type="match status" value="1"/>
</dbReference>
<feature type="domain" description="EGF-like" evidence="7">
    <location>
        <begin position="145"/>
        <end position="187"/>
    </location>
</feature>
<dbReference type="Proteomes" id="UP001652700">
    <property type="component" value="Unplaced"/>
</dbReference>
<dbReference type="Pfam" id="PF11938">
    <property type="entry name" value="DUF3456"/>
    <property type="match status" value="2"/>
</dbReference>
<dbReference type="InterPro" id="IPR009030">
    <property type="entry name" value="Growth_fac_rcpt_cys_sf"/>
</dbReference>
<dbReference type="RefSeq" id="XP_050497200.1">
    <property type="nucleotide sequence ID" value="XM_050641243.1"/>
</dbReference>
<evidence type="ECO:0000256" key="1">
    <source>
        <dbReference type="ARBA" id="ARBA00005897"/>
    </source>
</evidence>
<keyword evidence="2 5" id="KW-0245">EGF-like domain</keyword>
<feature type="chain" id="PRO_5045028380" description="EGF-like domain-containing protein" evidence="6">
    <location>
        <begin position="22"/>
        <end position="382"/>
    </location>
</feature>
<keyword evidence="6" id="KW-0732">Signal</keyword>
<dbReference type="PROSITE" id="PS01248">
    <property type="entry name" value="EGF_LAM_1"/>
    <property type="match status" value="1"/>
</dbReference>
<dbReference type="InterPro" id="IPR000742">
    <property type="entry name" value="EGF"/>
</dbReference>
<proteinExistence type="inferred from homology"/>
<accession>A0ABM5JGY6</accession>
<evidence type="ECO:0000256" key="6">
    <source>
        <dbReference type="SAM" id="SignalP"/>
    </source>
</evidence>
<evidence type="ECO:0000313" key="9">
    <source>
        <dbReference type="Proteomes" id="UP001652700"/>
    </source>
</evidence>
<feature type="signal peptide" evidence="6">
    <location>
        <begin position="1"/>
        <end position="21"/>
    </location>
</feature>
<dbReference type="CDD" id="cd00064">
    <property type="entry name" value="FU"/>
    <property type="match status" value="1"/>
</dbReference>
<organism evidence="8 9">
    <name type="scientific">Diabrotica virgifera virgifera</name>
    <name type="common">western corn rootworm</name>
    <dbReference type="NCBI Taxonomy" id="50390"/>
    <lineage>
        <taxon>Eukaryota</taxon>
        <taxon>Metazoa</taxon>
        <taxon>Ecdysozoa</taxon>
        <taxon>Arthropoda</taxon>
        <taxon>Hexapoda</taxon>
        <taxon>Insecta</taxon>
        <taxon>Pterygota</taxon>
        <taxon>Neoptera</taxon>
        <taxon>Endopterygota</taxon>
        <taxon>Coleoptera</taxon>
        <taxon>Polyphaga</taxon>
        <taxon>Cucujiformia</taxon>
        <taxon>Chrysomeloidea</taxon>
        <taxon>Chrysomelidae</taxon>
        <taxon>Galerucinae</taxon>
        <taxon>Diabroticina</taxon>
        <taxon>Diabroticites</taxon>
        <taxon>Diabrotica</taxon>
    </lineage>
</organism>
<dbReference type="InterPro" id="IPR002049">
    <property type="entry name" value="LE_dom"/>
</dbReference>
<keyword evidence="4 5" id="KW-1015">Disulfide bond</keyword>
<name>A0ABM5JGY6_DIAVI</name>
<evidence type="ECO:0000256" key="4">
    <source>
        <dbReference type="ARBA" id="ARBA00023157"/>
    </source>
</evidence>
<comment type="caution">
    <text evidence="5">Lacks conserved residue(s) required for the propagation of feature annotation.</text>
</comment>
<dbReference type="InterPro" id="IPR001881">
    <property type="entry name" value="EGF-like_Ca-bd_dom"/>
</dbReference>
<dbReference type="EnsemblMetazoa" id="XM_050641243.1">
    <property type="protein sequence ID" value="XP_050497200.1"/>
    <property type="gene ID" value="LOC126878493"/>
</dbReference>
<dbReference type="PROSITE" id="PS00022">
    <property type="entry name" value="EGF_1"/>
    <property type="match status" value="1"/>
</dbReference>
<dbReference type="SUPFAM" id="SSF57184">
    <property type="entry name" value="Growth factor receptor domain"/>
    <property type="match status" value="1"/>
</dbReference>
<sequence length="382" mass="42395">MQRRFIHLVLILCSILHNTLGFNGLEPPVNSVQLPPCKACKTFIESFHKGLERTSKSKFEGGDTAWEEEKLGPYATSEVRFVEIHEKLCSEVHNGKDQCYKLLEEYEDTLEEWWFDKQSSERDLFNYLCVKSYQVCCPDLHYGKDCQPCPGFPDNVCSNNGKCKGSGTRKGNGQCQCEEGYAGSNCNTCNVTHYIVYQDEKKVLCAPCHISCAGGCTKEGPNGCNSCRSGWTQDSEKTCRDINECAAEKSPCTPLQFCVNMEGSYTCVDCDKSCGGCTGNGPDMCINCARGYYKKDNVCVDQAEEKRRTIVSFSRYFTYLGLCIATCIIFPRNSYIAAVVGVAVACYIAVSEYTLNSTNTIQTSGVEQQVSENVLKALTGEN</sequence>
<dbReference type="GeneID" id="126878493"/>
<dbReference type="Gene3D" id="2.10.220.10">
    <property type="entry name" value="Hormone Receptor, Insulin-like Growth Factor Receptor 1, Chain A, domain 2"/>
    <property type="match status" value="1"/>
</dbReference>
<evidence type="ECO:0000256" key="5">
    <source>
        <dbReference type="PROSITE-ProRule" id="PRU00076"/>
    </source>
</evidence>
<dbReference type="InterPro" id="IPR021852">
    <property type="entry name" value="DUF3456"/>
</dbReference>
<evidence type="ECO:0000256" key="3">
    <source>
        <dbReference type="ARBA" id="ARBA00022837"/>
    </source>
</evidence>
<dbReference type="PROSITE" id="PS50026">
    <property type="entry name" value="EGF_3"/>
    <property type="match status" value="1"/>
</dbReference>
<dbReference type="InterPro" id="IPR006212">
    <property type="entry name" value="Furin_repeat"/>
</dbReference>
<comment type="similarity">
    <text evidence="1">Belongs to the CRELD family.</text>
</comment>
<evidence type="ECO:0000259" key="7">
    <source>
        <dbReference type="PROSITE" id="PS50026"/>
    </source>
</evidence>
<dbReference type="EnsemblMetazoa" id="XM_050641244.1">
    <property type="protein sequence ID" value="XP_050497201.1"/>
    <property type="gene ID" value="LOC126878493"/>
</dbReference>
<dbReference type="PROSITE" id="PS01187">
    <property type="entry name" value="EGF_CA"/>
    <property type="match status" value="1"/>
</dbReference>
<reference evidence="8" key="1">
    <citation type="submission" date="2025-05" db="UniProtKB">
        <authorList>
            <consortium name="EnsemblMetazoa"/>
        </authorList>
    </citation>
    <scope>IDENTIFICATION</scope>
</reference>
<keyword evidence="9" id="KW-1185">Reference proteome</keyword>
<protein>
    <recommendedName>
        <fullName evidence="7">EGF-like domain-containing protein</fullName>
    </recommendedName>
</protein>
<evidence type="ECO:0000256" key="2">
    <source>
        <dbReference type="ARBA" id="ARBA00022536"/>
    </source>
</evidence>
<dbReference type="SMART" id="SM00261">
    <property type="entry name" value="FU"/>
    <property type="match status" value="2"/>
</dbReference>
<dbReference type="RefSeq" id="XP_050497201.1">
    <property type="nucleotide sequence ID" value="XM_050641244.1"/>
</dbReference>
<keyword evidence="3" id="KW-0106">Calcium</keyword>